<evidence type="ECO:0000313" key="4">
    <source>
        <dbReference type="EMBL" id="EFL44706.1"/>
    </source>
</evidence>
<comment type="caution">
    <text evidence="3">Lacks conserved residue(s) required for the propagation of feature annotation.</text>
</comment>
<comment type="caution">
    <text evidence="4">The sequence shown here is derived from an EMBL/GenBank/DDBJ whole genome shotgun (WGS) entry which is preliminary data.</text>
</comment>
<dbReference type="Gene3D" id="3.90.950.10">
    <property type="match status" value="1"/>
</dbReference>
<proteinExistence type="inferred from homology"/>
<dbReference type="SUPFAM" id="SSF52972">
    <property type="entry name" value="ITPase-like"/>
    <property type="match status" value="1"/>
</dbReference>
<dbReference type="HAMAP" id="MF_00528">
    <property type="entry name" value="Maf"/>
    <property type="match status" value="1"/>
</dbReference>
<dbReference type="CDD" id="cd00555">
    <property type="entry name" value="Maf"/>
    <property type="match status" value="1"/>
</dbReference>
<comment type="similarity">
    <text evidence="3">Belongs to the Maf family. YhdE subfamily.</text>
</comment>
<dbReference type="PANTHER" id="PTHR43213:SF5">
    <property type="entry name" value="BIFUNCTIONAL DTTP_UTP PYROPHOSPHATASE_METHYLTRANSFERASE PROTEIN-RELATED"/>
    <property type="match status" value="1"/>
</dbReference>
<dbReference type="InterPro" id="IPR003697">
    <property type="entry name" value="Maf-like"/>
</dbReference>
<evidence type="ECO:0000256" key="2">
    <source>
        <dbReference type="ARBA" id="ARBA00022801"/>
    </source>
</evidence>
<keyword evidence="3" id="KW-0963">Cytoplasm</keyword>
<reference evidence="4 5" key="1">
    <citation type="submission" date="2010-08" db="EMBL/GenBank/DDBJ databases">
        <authorList>
            <person name="Durkin A.S."/>
            <person name="Madupu R."/>
            <person name="Torralba M."/>
            <person name="Gillis M."/>
            <person name="Methe B."/>
            <person name="Sutton G."/>
            <person name="Nelson K.E."/>
        </authorList>
    </citation>
    <scope>NUCLEOTIDE SEQUENCE [LARGE SCALE GENOMIC DNA]</scope>
    <source>
        <strain evidence="4 5">PB189-T1-4</strain>
    </source>
</reference>
<dbReference type="PANTHER" id="PTHR43213">
    <property type="entry name" value="BIFUNCTIONAL DTTP/UTP PYROPHOSPHATASE/METHYLTRANSFERASE PROTEIN-RELATED"/>
    <property type="match status" value="1"/>
</dbReference>
<keyword evidence="5" id="KW-1185">Reference proteome</keyword>
<feature type="site" description="Important for substrate specificity" evidence="3">
    <location>
        <position position="161"/>
    </location>
</feature>
<feature type="site" description="Important for substrate specificity" evidence="3">
    <location>
        <position position="78"/>
    </location>
</feature>
<comment type="function">
    <text evidence="3">Nucleoside triphosphate pyrophosphatase that hydrolyzes dTTP and UTP. May have a dual role in cell division arrest and in preventing the incorporation of modified nucleotides into cellular nucleic acids.</text>
</comment>
<dbReference type="InterPro" id="IPR029001">
    <property type="entry name" value="ITPase-like_fam"/>
</dbReference>
<organism evidence="4 5">
    <name type="scientific">Fannyhessea vaginae PB189-T1-4</name>
    <dbReference type="NCBI Taxonomy" id="866774"/>
    <lineage>
        <taxon>Bacteria</taxon>
        <taxon>Bacillati</taxon>
        <taxon>Actinomycetota</taxon>
        <taxon>Coriobacteriia</taxon>
        <taxon>Coriobacteriales</taxon>
        <taxon>Atopobiaceae</taxon>
        <taxon>Fannyhessea</taxon>
    </lineage>
</organism>
<evidence type="ECO:0000313" key="5">
    <source>
        <dbReference type="Proteomes" id="UP000004431"/>
    </source>
</evidence>
<keyword evidence="3" id="KW-0546">Nucleotide metabolism</keyword>
<name>A0ABN0B1Q6_9ACTN</name>
<evidence type="ECO:0000256" key="1">
    <source>
        <dbReference type="ARBA" id="ARBA00001968"/>
    </source>
</evidence>
<evidence type="ECO:0000256" key="3">
    <source>
        <dbReference type="HAMAP-Rule" id="MF_00528"/>
    </source>
</evidence>
<comment type="subcellular location">
    <subcellularLocation>
        <location evidence="3">Cytoplasm</location>
    </subcellularLocation>
</comment>
<dbReference type="PIRSF" id="PIRSF006305">
    <property type="entry name" value="Maf"/>
    <property type="match status" value="1"/>
</dbReference>
<dbReference type="Proteomes" id="UP000004431">
    <property type="component" value="Unassembled WGS sequence"/>
</dbReference>
<accession>A0ABN0B1Q6</accession>
<feature type="active site" description="Proton acceptor" evidence="3">
    <location>
        <position position="77"/>
    </location>
</feature>
<keyword evidence="2 3" id="KW-0378">Hydrolase</keyword>
<comment type="catalytic activity">
    <reaction evidence="3">
        <text>UTP + H2O = UMP + diphosphate + H(+)</text>
        <dbReference type="Rhea" id="RHEA:29395"/>
        <dbReference type="ChEBI" id="CHEBI:15377"/>
        <dbReference type="ChEBI" id="CHEBI:15378"/>
        <dbReference type="ChEBI" id="CHEBI:33019"/>
        <dbReference type="ChEBI" id="CHEBI:46398"/>
        <dbReference type="ChEBI" id="CHEBI:57865"/>
        <dbReference type="EC" id="3.6.1.9"/>
    </reaction>
</comment>
<comment type="catalytic activity">
    <reaction evidence="3">
        <text>dTTP + H2O = dTMP + diphosphate + H(+)</text>
        <dbReference type="Rhea" id="RHEA:28534"/>
        <dbReference type="ChEBI" id="CHEBI:15377"/>
        <dbReference type="ChEBI" id="CHEBI:15378"/>
        <dbReference type="ChEBI" id="CHEBI:33019"/>
        <dbReference type="ChEBI" id="CHEBI:37568"/>
        <dbReference type="ChEBI" id="CHEBI:63528"/>
        <dbReference type="EC" id="3.6.1.9"/>
    </reaction>
</comment>
<dbReference type="NCBIfam" id="TIGR00172">
    <property type="entry name" value="maf"/>
    <property type="match status" value="1"/>
</dbReference>
<gene>
    <name evidence="4" type="primary">maf</name>
    <name evidence="4" type="ORF">HMPREF9248_0764</name>
</gene>
<dbReference type="Pfam" id="PF02545">
    <property type="entry name" value="Maf"/>
    <property type="match status" value="1"/>
</dbReference>
<dbReference type="EC" id="3.6.1.9" evidence="3"/>
<protein>
    <recommendedName>
        <fullName evidence="3">dTTP/UTP pyrophosphatase</fullName>
        <shortName evidence="3">dTTPase/UTPase</shortName>
        <ecNumber evidence="3">3.6.1.9</ecNumber>
    </recommendedName>
    <alternativeName>
        <fullName evidence="3">Nucleoside triphosphate pyrophosphatase</fullName>
    </alternativeName>
    <alternativeName>
        <fullName evidence="3">Nucleotide pyrophosphatase</fullName>
        <shortName evidence="3">Nucleotide PPase</shortName>
    </alternativeName>
</protein>
<dbReference type="EMBL" id="AEDQ01000003">
    <property type="protein sequence ID" value="EFL44706.1"/>
    <property type="molecule type" value="Genomic_DNA"/>
</dbReference>
<comment type="cofactor">
    <cofactor evidence="1 3">
        <name>a divalent metal cation</name>
        <dbReference type="ChEBI" id="CHEBI:60240"/>
    </cofactor>
</comment>
<feature type="site" description="Important for substrate specificity" evidence="3">
    <location>
        <position position="9"/>
    </location>
</feature>
<sequence>MILASQSPRRQQLLEEAGFTLTIMPANIDETAKPHEDPRALVVRLATQKARHCEESLHDTAADAPAHACPEPILAADTVVWTQDAHILGKPHSKAEAAAMLRELSDTKHYVSSGVAIIADGVLHTLCETCAVYFYPLTESQIAQYVASTEPYDKAGAYGIQGHARLFIEKIDGDFYTVMGLPIARCVQLLSKLGYPAIL</sequence>
<dbReference type="RefSeq" id="WP_006303481.1">
    <property type="nucleotide sequence ID" value="NZ_AEDQ01000003.1"/>
</dbReference>